<evidence type="ECO:0000313" key="1">
    <source>
        <dbReference type="EMBL" id="KAI8650398.1"/>
    </source>
</evidence>
<reference evidence="1" key="1">
    <citation type="submission" date="2022-06" db="EMBL/GenBank/DDBJ databases">
        <title>Fusarium solani species complex genomes reveal bases of compartmentalisation and animal pathogenesis.</title>
        <authorList>
            <person name="Tsai I.J."/>
        </authorList>
    </citation>
    <scope>NUCLEOTIDE SEQUENCE</scope>
    <source>
        <strain evidence="1">Fu6.1</strain>
    </source>
</reference>
<name>A0ACC0QBZ8_9HYPO</name>
<comment type="caution">
    <text evidence="1">The sequence shown here is derived from an EMBL/GenBank/DDBJ whole genome shotgun (WGS) entry which is preliminary data.</text>
</comment>
<dbReference type="Proteomes" id="UP001065298">
    <property type="component" value="Chromosome 12"/>
</dbReference>
<organism evidence="1 2">
    <name type="scientific">Fusarium keratoplasticum</name>
    <dbReference type="NCBI Taxonomy" id="1328300"/>
    <lineage>
        <taxon>Eukaryota</taxon>
        <taxon>Fungi</taxon>
        <taxon>Dikarya</taxon>
        <taxon>Ascomycota</taxon>
        <taxon>Pezizomycotina</taxon>
        <taxon>Sordariomycetes</taxon>
        <taxon>Hypocreomycetidae</taxon>
        <taxon>Hypocreales</taxon>
        <taxon>Nectriaceae</taxon>
        <taxon>Fusarium</taxon>
        <taxon>Fusarium solani species complex</taxon>
    </lineage>
</organism>
<protein>
    <submittedName>
        <fullName evidence="1">Uncharacterized protein</fullName>
    </submittedName>
</protein>
<proteinExistence type="predicted"/>
<gene>
    <name evidence="1" type="ORF">NCS57_01373300</name>
</gene>
<evidence type="ECO:0000313" key="2">
    <source>
        <dbReference type="Proteomes" id="UP001065298"/>
    </source>
</evidence>
<dbReference type="EMBL" id="CM046514">
    <property type="protein sequence ID" value="KAI8650398.1"/>
    <property type="molecule type" value="Genomic_DNA"/>
</dbReference>
<keyword evidence="2" id="KW-1185">Reference proteome</keyword>
<accession>A0ACC0QBZ8</accession>
<sequence>MSTAIARPMTPETRRRDDDLIFSTPTSSADLELRIVLLTQRHDAEPWEPSTPKCSADVERQIVELKKKRDDFFDDFCFIMRKAGKRMDDQRAQIKEQEQICDRLLAELADLEDESEQTDQDEQTEPVQSLSVYERIPVITSPPSKEDKQHNDRGRKRKSEQKADETSAQKKKRAERRSNGMGLET</sequence>